<feature type="domain" description="RNase III" evidence="3">
    <location>
        <begin position="123"/>
        <end position="259"/>
    </location>
</feature>
<comment type="caution">
    <text evidence="4">The sequence shown here is derived from an EMBL/GenBank/DDBJ whole genome shotgun (WGS) entry which is preliminary data.</text>
</comment>
<dbReference type="Gene3D" id="1.10.1520.10">
    <property type="entry name" value="Ribonuclease III domain"/>
    <property type="match status" value="1"/>
</dbReference>
<dbReference type="InterPro" id="IPR000999">
    <property type="entry name" value="RNase_III_dom"/>
</dbReference>
<evidence type="ECO:0000259" key="3">
    <source>
        <dbReference type="PROSITE" id="PS50142"/>
    </source>
</evidence>
<evidence type="ECO:0000256" key="1">
    <source>
        <dbReference type="SAM" id="MobiDB-lite"/>
    </source>
</evidence>
<protein>
    <recommendedName>
        <fullName evidence="3">RNase III domain-containing protein</fullName>
    </recommendedName>
</protein>
<keyword evidence="5" id="KW-1185">Reference proteome</keyword>
<keyword evidence="2" id="KW-0732">Signal</keyword>
<dbReference type="CDD" id="cd00593">
    <property type="entry name" value="RIBOc"/>
    <property type="match status" value="1"/>
</dbReference>
<dbReference type="PROSITE" id="PS50142">
    <property type="entry name" value="RNASE_3_2"/>
    <property type="match status" value="1"/>
</dbReference>
<sequence>MDHIMSLLAQAVVFILAASDRCFNTHWNLLPIPKATFPSILSCTLAAMPGAGALSRRAAKRAARALAAQQGASVRPLQMPPPNKIVRMSSQPLHRYAFFTPSSPFICSWTQPNRRDHFFGPGVSRCEDILGYKFKSKILLAEALNVEVNSSPAGQLKLGTAHFYLAQNKRLAIYGDSIVRTYLARKWLELGPSSTGASWGVLSSKVLSDQNLASIYLKLGLAPCMTSAPNDGKLNPDKLPKYMATTVEAIIAAVFVDGGDEALELAMERFGIDQHFHEEPAVYDFFRHGQTNENLPSPIIPSPGHKVGKAKSSV</sequence>
<proteinExistence type="predicted"/>
<dbReference type="EMBL" id="JAPCWZ010000006">
    <property type="protein sequence ID" value="KAK8859918.1"/>
    <property type="molecule type" value="Genomic_DNA"/>
</dbReference>
<accession>A0ABR2IAY9</accession>
<dbReference type="InterPro" id="IPR036389">
    <property type="entry name" value="RNase_III_sf"/>
</dbReference>
<dbReference type="Proteomes" id="UP001390339">
    <property type="component" value="Unassembled WGS sequence"/>
</dbReference>
<evidence type="ECO:0000313" key="4">
    <source>
        <dbReference type="EMBL" id="KAK8859918.1"/>
    </source>
</evidence>
<gene>
    <name evidence="4" type="ORF">PGQ11_010652</name>
</gene>
<evidence type="ECO:0000313" key="5">
    <source>
        <dbReference type="Proteomes" id="UP001390339"/>
    </source>
</evidence>
<dbReference type="Pfam" id="PF00636">
    <property type="entry name" value="Ribonuclease_3"/>
    <property type="match status" value="1"/>
</dbReference>
<feature type="region of interest" description="Disordered" evidence="1">
    <location>
        <begin position="294"/>
        <end position="314"/>
    </location>
</feature>
<reference evidence="4 5" key="1">
    <citation type="journal article" date="2024" name="IMA Fungus">
        <title>Apiospora arundinis, a panoply of carbohydrate-active enzymes and secondary metabolites.</title>
        <authorList>
            <person name="Sorensen T."/>
            <person name="Petersen C."/>
            <person name="Muurmann A.T."/>
            <person name="Christiansen J.V."/>
            <person name="Brundto M.L."/>
            <person name="Overgaard C.K."/>
            <person name="Boysen A.T."/>
            <person name="Wollenberg R.D."/>
            <person name="Larsen T.O."/>
            <person name="Sorensen J.L."/>
            <person name="Nielsen K.L."/>
            <person name="Sondergaard T.E."/>
        </authorList>
    </citation>
    <scope>NUCLEOTIDE SEQUENCE [LARGE SCALE GENOMIC DNA]</scope>
    <source>
        <strain evidence="4 5">AAU 773</strain>
    </source>
</reference>
<feature type="signal peptide" evidence="2">
    <location>
        <begin position="1"/>
        <end position="17"/>
    </location>
</feature>
<feature type="chain" id="PRO_5045871023" description="RNase III domain-containing protein" evidence="2">
    <location>
        <begin position="18"/>
        <end position="314"/>
    </location>
</feature>
<dbReference type="SUPFAM" id="SSF69065">
    <property type="entry name" value="RNase III domain-like"/>
    <property type="match status" value="1"/>
</dbReference>
<name>A0ABR2IAY9_9PEZI</name>
<evidence type="ECO:0000256" key="2">
    <source>
        <dbReference type="SAM" id="SignalP"/>
    </source>
</evidence>
<organism evidence="4 5">
    <name type="scientific">Apiospora arundinis</name>
    <dbReference type="NCBI Taxonomy" id="335852"/>
    <lineage>
        <taxon>Eukaryota</taxon>
        <taxon>Fungi</taxon>
        <taxon>Dikarya</taxon>
        <taxon>Ascomycota</taxon>
        <taxon>Pezizomycotina</taxon>
        <taxon>Sordariomycetes</taxon>
        <taxon>Xylariomycetidae</taxon>
        <taxon>Amphisphaeriales</taxon>
        <taxon>Apiosporaceae</taxon>
        <taxon>Apiospora</taxon>
    </lineage>
</organism>
<dbReference type="SMART" id="SM00535">
    <property type="entry name" value="RIBOc"/>
    <property type="match status" value="1"/>
</dbReference>